<dbReference type="Proteomes" id="UP000198889">
    <property type="component" value="Unassembled WGS sequence"/>
</dbReference>
<dbReference type="SUPFAM" id="SSF46785">
    <property type="entry name" value="Winged helix' DNA-binding domain"/>
    <property type="match status" value="1"/>
</dbReference>
<dbReference type="InterPro" id="IPR008920">
    <property type="entry name" value="TF_FadR/GntR_C"/>
</dbReference>
<protein>
    <submittedName>
        <fullName evidence="5">Transcriptional regulator, GntR family</fullName>
    </submittedName>
</protein>
<dbReference type="Pfam" id="PF07729">
    <property type="entry name" value="FCD"/>
    <property type="match status" value="1"/>
</dbReference>
<dbReference type="CDD" id="cd07377">
    <property type="entry name" value="WHTH_GntR"/>
    <property type="match status" value="1"/>
</dbReference>
<evidence type="ECO:0000259" key="4">
    <source>
        <dbReference type="PROSITE" id="PS50949"/>
    </source>
</evidence>
<name>A0A1G4TH20_9HYPH</name>
<dbReference type="STRING" id="177413.SAMN05660859_2961"/>
<dbReference type="SMART" id="SM00895">
    <property type="entry name" value="FCD"/>
    <property type="match status" value="1"/>
</dbReference>
<dbReference type="PANTHER" id="PTHR43537:SF49">
    <property type="entry name" value="TRANSCRIPTIONAL REGULATORY PROTEIN"/>
    <property type="match status" value="1"/>
</dbReference>
<dbReference type="EMBL" id="FMTP01000004">
    <property type="protein sequence ID" value="SCW80582.1"/>
    <property type="molecule type" value="Genomic_DNA"/>
</dbReference>
<accession>A0A1G4TH20</accession>
<dbReference type="Pfam" id="PF00392">
    <property type="entry name" value="GntR"/>
    <property type="match status" value="1"/>
</dbReference>
<keyword evidence="6" id="KW-1185">Reference proteome</keyword>
<dbReference type="InterPro" id="IPR036388">
    <property type="entry name" value="WH-like_DNA-bd_sf"/>
</dbReference>
<evidence type="ECO:0000313" key="6">
    <source>
        <dbReference type="Proteomes" id="UP000198889"/>
    </source>
</evidence>
<evidence type="ECO:0000256" key="2">
    <source>
        <dbReference type="ARBA" id="ARBA00023125"/>
    </source>
</evidence>
<proteinExistence type="predicted"/>
<keyword evidence="3" id="KW-0804">Transcription</keyword>
<sequence>MSIISDSAHLSDLSVVKSVSLTSALEKELERLILTGELEPGVRINEIHLSNRFGTSRGPIREATRSLEAKGLVEVVRNRGVFVRRLSVEDAIEIYDVRAALFGQAGRLLAERMTDGLLAELTRMVDEMDAVAERGSFDDYYPLNLGFHNLIVSSCGNRTLLAEYHRFVNKLHLFRARALVQGGGLAVSNREHRAMLEALASGDGERAQVTHWRHVALAKRRLIAAVDGHARND</sequence>
<keyword evidence="1" id="KW-0805">Transcription regulation</keyword>
<dbReference type="InterPro" id="IPR011711">
    <property type="entry name" value="GntR_C"/>
</dbReference>
<dbReference type="PANTHER" id="PTHR43537">
    <property type="entry name" value="TRANSCRIPTIONAL REGULATOR, GNTR FAMILY"/>
    <property type="match status" value="1"/>
</dbReference>
<gene>
    <name evidence="5" type="ORF">SAMN05660859_2961</name>
</gene>
<dbReference type="SMART" id="SM00345">
    <property type="entry name" value="HTH_GNTR"/>
    <property type="match status" value="1"/>
</dbReference>
<evidence type="ECO:0000256" key="3">
    <source>
        <dbReference type="ARBA" id="ARBA00023163"/>
    </source>
</evidence>
<dbReference type="InterPro" id="IPR000524">
    <property type="entry name" value="Tscrpt_reg_HTH_GntR"/>
</dbReference>
<dbReference type="GO" id="GO:0003677">
    <property type="term" value="F:DNA binding"/>
    <property type="evidence" value="ECO:0007669"/>
    <property type="project" value="UniProtKB-KW"/>
</dbReference>
<dbReference type="GO" id="GO:0003700">
    <property type="term" value="F:DNA-binding transcription factor activity"/>
    <property type="evidence" value="ECO:0007669"/>
    <property type="project" value="InterPro"/>
</dbReference>
<evidence type="ECO:0000313" key="5">
    <source>
        <dbReference type="EMBL" id="SCW80582.1"/>
    </source>
</evidence>
<dbReference type="SUPFAM" id="SSF48008">
    <property type="entry name" value="GntR ligand-binding domain-like"/>
    <property type="match status" value="1"/>
</dbReference>
<dbReference type="InterPro" id="IPR036390">
    <property type="entry name" value="WH_DNA-bd_sf"/>
</dbReference>
<dbReference type="PROSITE" id="PS50949">
    <property type="entry name" value="HTH_GNTR"/>
    <property type="match status" value="1"/>
</dbReference>
<dbReference type="Gene3D" id="1.20.120.530">
    <property type="entry name" value="GntR ligand-binding domain-like"/>
    <property type="match status" value="1"/>
</dbReference>
<evidence type="ECO:0000256" key="1">
    <source>
        <dbReference type="ARBA" id="ARBA00023015"/>
    </source>
</evidence>
<keyword evidence="2" id="KW-0238">DNA-binding</keyword>
<dbReference type="AlphaFoldDB" id="A0A1G4TH20"/>
<organism evidence="5 6">
    <name type="scientific">Ancylobacter rudongensis</name>
    <dbReference type="NCBI Taxonomy" id="177413"/>
    <lineage>
        <taxon>Bacteria</taxon>
        <taxon>Pseudomonadati</taxon>
        <taxon>Pseudomonadota</taxon>
        <taxon>Alphaproteobacteria</taxon>
        <taxon>Hyphomicrobiales</taxon>
        <taxon>Xanthobacteraceae</taxon>
        <taxon>Ancylobacter</taxon>
    </lineage>
</organism>
<feature type="domain" description="HTH gntR-type" evidence="4">
    <location>
        <begin position="19"/>
        <end position="86"/>
    </location>
</feature>
<dbReference type="Gene3D" id="1.10.10.10">
    <property type="entry name" value="Winged helix-like DNA-binding domain superfamily/Winged helix DNA-binding domain"/>
    <property type="match status" value="1"/>
</dbReference>
<reference evidence="6" key="1">
    <citation type="submission" date="2016-10" db="EMBL/GenBank/DDBJ databases">
        <authorList>
            <person name="Varghese N."/>
            <person name="Submissions S."/>
        </authorList>
    </citation>
    <scope>NUCLEOTIDE SEQUENCE [LARGE SCALE GENOMIC DNA]</scope>
    <source>
        <strain evidence="6">CGMCC 1.1761</strain>
    </source>
</reference>